<dbReference type="AlphaFoldDB" id="A0A602CNW5"/>
<comment type="caution">
    <text evidence="1">The sequence shown here is derived from an EMBL/GenBank/DDBJ whole genome shotgun (WGS) entry which is preliminary data.</text>
</comment>
<organism evidence="1">
    <name type="scientific">Salmonella newport</name>
    <dbReference type="NCBI Taxonomy" id="108619"/>
    <lineage>
        <taxon>Bacteria</taxon>
        <taxon>Pseudomonadati</taxon>
        <taxon>Pseudomonadota</taxon>
        <taxon>Gammaproteobacteria</taxon>
        <taxon>Enterobacterales</taxon>
        <taxon>Enterobacteriaceae</taxon>
        <taxon>Salmonella</taxon>
    </lineage>
</organism>
<gene>
    <name evidence="1" type="ORF">A7H71_25455</name>
</gene>
<dbReference type="EMBL" id="AAKNLY010000036">
    <property type="protein sequence ID" value="ECT6611886.1"/>
    <property type="molecule type" value="Genomic_DNA"/>
</dbReference>
<protein>
    <submittedName>
        <fullName evidence="1">Phage portal protein</fullName>
    </submittedName>
</protein>
<accession>A0A602CNW5</accession>
<reference evidence="1" key="1">
    <citation type="submission" date="2018-07" db="EMBL/GenBank/DDBJ databases">
        <authorList>
            <consortium name="NARMS: The National Antimicrobial Resistance Monitoring System"/>
        </authorList>
    </citation>
    <scope>NUCLEOTIDE SEQUENCE</scope>
    <source>
        <strain evidence="1">FSIS1606404</strain>
    </source>
</reference>
<feature type="non-terminal residue" evidence="1">
    <location>
        <position position="1"/>
    </location>
</feature>
<name>A0A602CNW5_SALNE</name>
<evidence type="ECO:0000313" key="1">
    <source>
        <dbReference type="EMBL" id="ECT6611886.1"/>
    </source>
</evidence>
<proteinExistence type="predicted"/>
<sequence>ILNAHRFPAGLAGIVPQNTAGLGDVEKAERIYKKSEVAPVQRRFMMAVNNDPEIPENLHLNFDLSYTESTDKGAV</sequence>